<evidence type="ECO:0000256" key="2">
    <source>
        <dbReference type="ARBA" id="ARBA00022679"/>
    </source>
</evidence>
<keyword evidence="7" id="KW-1185">Reference proteome</keyword>
<dbReference type="RefSeq" id="WP_118941322.1">
    <property type="nucleotide sequence ID" value="NZ_CP032125.1"/>
</dbReference>
<dbReference type="PANTHER" id="PTHR10196">
    <property type="entry name" value="SUGAR KINASE"/>
    <property type="match status" value="1"/>
</dbReference>
<evidence type="ECO:0000313" key="6">
    <source>
        <dbReference type="EMBL" id="AXX96664.1"/>
    </source>
</evidence>
<dbReference type="Gene3D" id="3.30.420.40">
    <property type="match status" value="2"/>
</dbReference>
<evidence type="ECO:0000259" key="5">
    <source>
        <dbReference type="Pfam" id="PF02782"/>
    </source>
</evidence>
<dbReference type="EMBL" id="CP032125">
    <property type="protein sequence ID" value="AXX96664.1"/>
    <property type="molecule type" value="Genomic_DNA"/>
</dbReference>
<sequence>MAEPLYIGIDQGTSGARAIAMDGDGNVAGEAAFVMVDFGSNHRDPAVWKQVTDAALMGVLAQIDREDVVAICIDGTSGTMLPIDASGTPLAQGRMYNDACEDTALLDIIARHAPQESAAHGASSGLAKALIFQRDFAPHKVVHQADWLAGNLCGIYSSDDNNALKTGYDPVAGRWPDWMANTGLDMALLPVVQHPGTPVAGLLPDIAAKFDLPETVQIVAGTTDGCASFLATGAEEVGDGVTALGTTLTLKILSDVPVFDPASGVYSHHILGKWLAGGASNTGGNVLVAHFSNDELVELSNRIDPSRDSGLDYYPLTKPGERFPVADPDRPPVMIPVPDDRALFLQGILEGIAAIEAGGYARLAELGAPELRRLRTVGGGANNPVWSRIRNRYLNIDMQPAAHNQAAYGAARLALYGVER</sequence>
<keyword evidence="2" id="KW-0808">Transferase</keyword>
<dbReference type="GO" id="GO:0004856">
    <property type="term" value="F:D-xylulokinase activity"/>
    <property type="evidence" value="ECO:0007669"/>
    <property type="project" value="TreeGrafter"/>
</dbReference>
<proteinExistence type="inferred from homology"/>
<dbReference type="AlphaFoldDB" id="A0A347UCT6"/>
<feature type="domain" description="Carbohydrate kinase FGGY C-terminal" evidence="5">
    <location>
        <begin position="243"/>
        <end position="416"/>
    </location>
</feature>
<keyword evidence="3 6" id="KW-0418">Kinase</keyword>
<dbReference type="InterPro" id="IPR018485">
    <property type="entry name" value="FGGY_C"/>
</dbReference>
<protein>
    <submittedName>
        <fullName evidence="6">Carbohydrate kinase</fullName>
    </submittedName>
</protein>
<dbReference type="Pfam" id="PF00370">
    <property type="entry name" value="FGGY_N"/>
    <property type="match status" value="1"/>
</dbReference>
<dbReference type="Pfam" id="PF02782">
    <property type="entry name" value="FGGY_C"/>
    <property type="match status" value="1"/>
</dbReference>
<dbReference type="InterPro" id="IPR018484">
    <property type="entry name" value="FGGY_N"/>
</dbReference>
<dbReference type="PANTHER" id="PTHR10196:SF80">
    <property type="entry name" value="D-RIBULOSE KINASE"/>
    <property type="match status" value="1"/>
</dbReference>
<dbReference type="GO" id="GO:0005997">
    <property type="term" value="P:xylulose metabolic process"/>
    <property type="evidence" value="ECO:0007669"/>
    <property type="project" value="TreeGrafter"/>
</dbReference>
<dbReference type="CDD" id="cd07783">
    <property type="entry name" value="ASKHA_NBD_FGGY_SePSK_AtXK1-like"/>
    <property type="match status" value="1"/>
</dbReference>
<evidence type="ECO:0000256" key="3">
    <source>
        <dbReference type="ARBA" id="ARBA00022777"/>
    </source>
</evidence>
<reference evidence="6 7" key="1">
    <citation type="submission" date="2018-09" db="EMBL/GenBank/DDBJ databases">
        <title>Profundibacter amoris BAR1 gen. nov., sp. nov., a new member of the Roseobacter clade isolated at Lokis Castle Vent Field on the Arctic Mid-Oceanic Ridge.</title>
        <authorList>
            <person name="Le Moine Bauer S."/>
            <person name="Sjoeberg A.G."/>
            <person name="L'Haridon S."/>
            <person name="Stokke R."/>
            <person name="Roalkvam I."/>
            <person name="Steen I.H."/>
            <person name="Dahle H."/>
        </authorList>
    </citation>
    <scope>NUCLEOTIDE SEQUENCE [LARGE SCALE GENOMIC DNA]</scope>
    <source>
        <strain evidence="6 7">BAR1</strain>
    </source>
</reference>
<feature type="domain" description="Carbohydrate kinase FGGY N-terminal" evidence="4">
    <location>
        <begin position="5"/>
        <end position="98"/>
    </location>
</feature>
<name>A0A347UCT6_9RHOB</name>
<evidence type="ECO:0000259" key="4">
    <source>
        <dbReference type="Pfam" id="PF00370"/>
    </source>
</evidence>
<evidence type="ECO:0000313" key="7">
    <source>
        <dbReference type="Proteomes" id="UP000261704"/>
    </source>
</evidence>
<dbReference type="KEGG" id="pamo:BAR1_01145"/>
<dbReference type="GO" id="GO:0019150">
    <property type="term" value="F:D-ribulokinase activity"/>
    <property type="evidence" value="ECO:0007669"/>
    <property type="project" value="TreeGrafter"/>
</dbReference>
<organism evidence="6 7">
    <name type="scientific">Profundibacter amoris</name>
    <dbReference type="NCBI Taxonomy" id="2171755"/>
    <lineage>
        <taxon>Bacteria</taxon>
        <taxon>Pseudomonadati</taxon>
        <taxon>Pseudomonadota</taxon>
        <taxon>Alphaproteobacteria</taxon>
        <taxon>Rhodobacterales</taxon>
        <taxon>Paracoccaceae</taxon>
        <taxon>Profundibacter</taxon>
    </lineage>
</organism>
<dbReference type="OrthoDB" id="9805576at2"/>
<gene>
    <name evidence="6" type="ORF">BAR1_01145</name>
</gene>
<comment type="similarity">
    <text evidence="1">Belongs to the FGGY kinase family.</text>
</comment>
<evidence type="ECO:0000256" key="1">
    <source>
        <dbReference type="ARBA" id="ARBA00009156"/>
    </source>
</evidence>
<dbReference type="Proteomes" id="UP000261704">
    <property type="component" value="Chromosome"/>
</dbReference>
<accession>A0A347UCT6</accession>
<dbReference type="GO" id="GO:0005829">
    <property type="term" value="C:cytosol"/>
    <property type="evidence" value="ECO:0007669"/>
    <property type="project" value="TreeGrafter"/>
</dbReference>
<dbReference type="SUPFAM" id="SSF53067">
    <property type="entry name" value="Actin-like ATPase domain"/>
    <property type="match status" value="2"/>
</dbReference>
<dbReference type="InterPro" id="IPR043129">
    <property type="entry name" value="ATPase_NBD"/>
</dbReference>